<dbReference type="EMBL" id="JABWDY010027790">
    <property type="protein sequence ID" value="KAF5187606.1"/>
    <property type="molecule type" value="Genomic_DNA"/>
</dbReference>
<evidence type="ECO:0000256" key="1">
    <source>
        <dbReference type="SAM" id="MobiDB-lite"/>
    </source>
</evidence>
<dbReference type="AlphaFoldDB" id="A0A7J6VR98"/>
<gene>
    <name evidence="2" type="ORF">FRX31_022807</name>
</gene>
<feature type="region of interest" description="Disordered" evidence="1">
    <location>
        <begin position="1"/>
        <end position="48"/>
    </location>
</feature>
<accession>A0A7J6VR98</accession>
<organism evidence="2 3">
    <name type="scientific">Thalictrum thalictroides</name>
    <name type="common">Rue-anemone</name>
    <name type="synonym">Anemone thalictroides</name>
    <dbReference type="NCBI Taxonomy" id="46969"/>
    <lineage>
        <taxon>Eukaryota</taxon>
        <taxon>Viridiplantae</taxon>
        <taxon>Streptophyta</taxon>
        <taxon>Embryophyta</taxon>
        <taxon>Tracheophyta</taxon>
        <taxon>Spermatophyta</taxon>
        <taxon>Magnoliopsida</taxon>
        <taxon>Ranunculales</taxon>
        <taxon>Ranunculaceae</taxon>
        <taxon>Thalictroideae</taxon>
        <taxon>Thalictrum</taxon>
    </lineage>
</organism>
<name>A0A7J6VR98_THATH</name>
<keyword evidence="3" id="KW-1185">Reference proteome</keyword>
<protein>
    <submittedName>
        <fullName evidence="2">Uncharacterized protein</fullName>
    </submittedName>
</protein>
<feature type="compositionally biased region" description="Basic and acidic residues" evidence="1">
    <location>
        <begin position="1"/>
        <end position="10"/>
    </location>
</feature>
<dbReference type="Proteomes" id="UP000554482">
    <property type="component" value="Unassembled WGS sequence"/>
</dbReference>
<comment type="caution">
    <text evidence="2">The sequence shown here is derived from an EMBL/GenBank/DDBJ whole genome shotgun (WGS) entry which is preliminary data.</text>
</comment>
<evidence type="ECO:0000313" key="2">
    <source>
        <dbReference type="EMBL" id="KAF5187606.1"/>
    </source>
</evidence>
<evidence type="ECO:0000313" key="3">
    <source>
        <dbReference type="Proteomes" id="UP000554482"/>
    </source>
</evidence>
<sequence>MTTHDSDKHGPSPSYSGRSALPPTHSDCCQKDGDSSSPLARSSLTPGQLDTVRSQDRLWYRMRHASNVGLLLPRLDMTAHLQHHLHSEVRRLGISSSDISVNSPTNSNNIDFPQGSSSAMPSAQLHEVNIFDINFSTDWTSFQISVDVLHHHREPLLFHLKIAVISISPQIRLHSKLQWMFCTLMKKTPQQIKYCIIAQPRQVDDVQINVHTLTLQDMLST</sequence>
<reference evidence="2 3" key="1">
    <citation type="submission" date="2020-06" db="EMBL/GenBank/DDBJ databases">
        <title>Transcriptomic and genomic resources for Thalictrum thalictroides and T. hernandezii: Facilitating candidate gene discovery in an emerging model plant lineage.</title>
        <authorList>
            <person name="Arias T."/>
            <person name="Riano-Pachon D.M."/>
            <person name="Di Stilio V.S."/>
        </authorList>
    </citation>
    <scope>NUCLEOTIDE SEQUENCE [LARGE SCALE GENOMIC DNA]</scope>
    <source>
        <strain evidence="3">cv. WT478/WT964</strain>
        <tissue evidence="2">Leaves</tissue>
    </source>
</reference>
<proteinExistence type="predicted"/>
<feature type="compositionally biased region" description="Polar residues" evidence="1">
    <location>
        <begin position="35"/>
        <end position="48"/>
    </location>
</feature>